<organism evidence="8 9">
    <name type="scientific">Acidilutibacter cellobiosedens</name>
    <dbReference type="NCBI Taxonomy" id="2507161"/>
    <lineage>
        <taxon>Bacteria</taxon>
        <taxon>Bacillati</taxon>
        <taxon>Bacillota</taxon>
        <taxon>Tissierellia</taxon>
        <taxon>Tissierellales</taxon>
        <taxon>Acidilutibacteraceae</taxon>
        <taxon>Acidilutibacter</taxon>
    </lineage>
</organism>
<evidence type="ECO:0000313" key="9">
    <source>
        <dbReference type="Proteomes" id="UP000287969"/>
    </source>
</evidence>
<evidence type="ECO:0000256" key="4">
    <source>
        <dbReference type="ARBA" id="ARBA00023125"/>
    </source>
</evidence>
<evidence type="ECO:0000259" key="6">
    <source>
        <dbReference type="Pfam" id="PF04542"/>
    </source>
</evidence>
<dbReference type="EMBL" id="CP035282">
    <property type="protein sequence ID" value="QAT61142.1"/>
    <property type="molecule type" value="Genomic_DNA"/>
</dbReference>
<keyword evidence="3" id="KW-0731">Sigma factor</keyword>
<dbReference type="InterPro" id="IPR007627">
    <property type="entry name" value="RNA_pol_sigma70_r2"/>
</dbReference>
<dbReference type="PANTHER" id="PTHR43133:SF8">
    <property type="entry name" value="RNA POLYMERASE SIGMA FACTOR HI_1459-RELATED"/>
    <property type="match status" value="1"/>
</dbReference>
<dbReference type="InterPro" id="IPR013249">
    <property type="entry name" value="RNA_pol_sigma70_r4_t2"/>
</dbReference>
<dbReference type="InterPro" id="IPR036388">
    <property type="entry name" value="WH-like_DNA-bd_sf"/>
</dbReference>
<evidence type="ECO:0000259" key="7">
    <source>
        <dbReference type="Pfam" id="PF08281"/>
    </source>
</evidence>
<protein>
    <submittedName>
        <fullName evidence="8">Sigma-70 family RNA polymerase sigma factor</fullName>
    </submittedName>
</protein>
<dbReference type="InterPro" id="IPR014284">
    <property type="entry name" value="RNA_pol_sigma-70_dom"/>
</dbReference>
<keyword evidence="4" id="KW-0238">DNA-binding</keyword>
<dbReference type="Gene3D" id="1.10.1740.10">
    <property type="match status" value="1"/>
</dbReference>
<dbReference type="InterPro" id="IPR013324">
    <property type="entry name" value="RNA_pol_sigma_r3/r4-like"/>
</dbReference>
<keyword evidence="5" id="KW-0804">Transcription</keyword>
<dbReference type="KEGG" id="spoa:EQM13_05845"/>
<dbReference type="NCBIfam" id="TIGR02937">
    <property type="entry name" value="sigma70-ECF"/>
    <property type="match status" value="1"/>
</dbReference>
<dbReference type="OrthoDB" id="2613570at2"/>
<evidence type="ECO:0000256" key="5">
    <source>
        <dbReference type="ARBA" id="ARBA00023163"/>
    </source>
</evidence>
<dbReference type="GO" id="GO:0003677">
    <property type="term" value="F:DNA binding"/>
    <property type="evidence" value="ECO:0007669"/>
    <property type="project" value="UniProtKB-KW"/>
</dbReference>
<dbReference type="GO" id="GO:0006352">
    <property type="term" value="P:DNA-templated transcription initiation"/>
    <property type="evidence" value="ECO:0007669"/>
    <property type="project" value="InterPro"/>
</dbReference>
<dbReference type="Gene3D" id="1.10.10.10">
    <property type="entry name" value="Winged helix-like DNA-binding domain superfamily/Winged helix DNA-binding domain"/>
    <property type="match status" value="1"/>
</dbReference>
<evidence type="ECO:0000256" key="3">
    <source>
        <dbReference type="ARBA" id="ARBA00023082"/>
    </source>
</evidence>
<evidence type="ECO:0000313" key="8">
    <source>
        <dbReference type="EMBL" id="QAT61142.1"/>
    </source>
</evidence>
<dbReference type="Pfam" id="PF04542">
    <property type="entry name" value="Sigma70_r2"/>
    <property type="match status" value="1"/>
</dbReference>
<sequence length="185" mass="21857">MRMFILMTCINTEEEKEKLKKIYLKYKKLMFKIAFDILQDFHWAEEAVEEAGMKIIDNLDKFSDIDSTNSKNLAAAIVKNTAKNMAKHRNKFEAVDLESKENNLEDNKFLPEIFLLSRENVKQIVECISQLDEKYGKILWMKYIDNIDDREICKTLDISPENFRVRLCRGKKILNGKLKNRNLLK</sequence>
<dbReference type="SUPFAM" id="SSF88659">
    <property type="entry name" value="Sigma3 and sigma4 domains of RNA polymerase sigma factors"/>
    <property type="match status" value="1"/>
</dbReference>
<proteinExistence type="inferred from homology"/>
<evidence type="ECO:0000256" key="2">
    <source>
        <dbReference type="ARBA" id="ARBA00023015"/>
    </source>
</evidence>
<reference evidence="9" key="1">
    <citation type="submission" date="2019-01" db="EMBL/GenBank/DDBJ databases">
        <title>Draft genomes of a novel of Sporanaerobacter strains.</title>
        <authorList>
            <person name="Ma S."/>
        </authorList>
    </citation>
    <scope>NUCLEOTIDE SEQUENCE [LARGE SCALE GENOMIC DNA]</scope>
    <source>
        <strain evidence="9">NJN-17</strain>
    </source>
</reference>
<evidence type="ECO:0000256" key="1">
    <source>
        <dbReference type="ARBA" id="ARBA00010641"/>
    </source>
</evidence>
<dbReference type="AlphaFoldDB" id="A0A410QAU5"/>
<feature type="domain" description="RNA polymerase sigma-70 region 2" evidence="6">
    <location>
        <begin position="23"/>
        <end position="90"/>
    </location>
</feature>
<name>A0A410QAU5_9FIRM</name>
<dbReference type="InterPro" id="IPR013325">
    <property type="entry name" value="RNA_pol_sigma_r2"/>
</dbReference>
<gene>
    <name evidence="8" type="ORF">EQM13_05845</name>
</gene>
<dbReference type="Pfam" id="PF08281">
    <property type="entry name" value="Sigma70_r4_2"/>
    <property type="match status" value="1"/>
</dbReference>
<comment type="similarity">
    <text evidence="1">Belongs to the sigma-70 factor family. ECF subfamily.</text>
</comment>
<feature type="domain" description="RNA polymerase sigma factor 70 region 4 type 2" evidence="7">
    <location>
        <begin position="123"/>
        <end position="173"/>
    </location>
</feature>
<keyword evidence="2" id="KW-0805">Transcription regulation</keyword>
<dbReference type="Proteomes" id="UP000287969">
    <property type="component" value="Chromosome"/>
</dbReference>
<dbReference type="GO" id="GO:0016987">
    <property type="term" value="F:sigma factor activity"/>
    <property type="evidence" value="ECO:0007669"/>
    <property type="project" value="UniProtKB-KW"/>
</dbReference>
<dbReference type="SUPFAM" id="SSF88946">
    <property type="entry name" value="Sigma2 domain of RNA polymerase sigma factors"/>
    <property type="match status" value="1"/>
</dbReference>
<keyword evidence="9" id="KW-1185">Reference proteome</keyword>
<accession>A0A410QAU5</accession>
<dbReference type="PANTHER" id="PTHR43133">
    <property type="entry name" value="RNA POLYMERASE ECF-TYPE SIGMA FACTO"/>
    <property type="match status" value="1"/>
</dbReference>
<dbReference type="InterPro" id="IPR039425">
    <property type="entry name" value="RNA_pol_sigma-70-like"/>
</dbReference>